<dbReference type="InterPro" id="IPR036645">
    <property type="entry name" value="Elafin-like_sf"/>
</dbReference>
<evidence type="ECO:0000313" key="7">
    <source>
        <dbReference type="Proteomes" id="UP000472273"/>
    </source>
</evidence>
<dbReference type="AlphaFoldDB" id="A0A670ZTE1"/>
<name>A0A670ZTE1_PSETE</name>
<dbReference type="Ensembl" id="ENSPTXT00000026846.1">
    <property type="protein sequence ID" value="ENSPTXP00000026040.1"/>
    <property type="gene ID" value="ENSPTXG00000018071.1"/>
</dbReference>
<dbReference type="GO" id="GO:0005576">
    <property type="term" value="C:extracellular region"/>
    <property type="evidence" value="ECO:0007669"/>
    <property type="project" value="InterPro"/>
</dbReference>
<reference evidence="6" key="1">
    <citation type="submission" date="2025-08" db="UniProtKB">
        <authorList>
            <consortium name="Ensembl"/>
        </authorList>
    </citation>
    <scope>IDENTIFICATION</scope>
</reference>
<dbReference type="Pfam" id="PF00095">
    <property type="entry name" value="WAP"/>
    <property type="match status" value="1"/>
</dbReference>
<dbReference type="SMART" id="SM00217">
    <property type="entry name" value="WAP"/>
    <property type="match status" value="1"/>
</dbReference>
<dbReference type="GO" id="GO:0030414">
    <property type="term" value="F:peptidase inhibitor activity"/>
    <property type="evidence" value="ECO:0007669"/>
    <property type="project" value="InterPro"/>
</dbReference>
<evidence type="ECO:0000259" key="5">
    <source>
        <dbReference type="PROSITE" id="PS51390"/>
    </source>
</evidence>
<keyword evidence="3" id="KW-1015">Disulfide bond</keyword>
<dbReference type="PRINTS" id="PR00003">
    <property type="entry name" value="4DISULPHCORE"/>
</dbReference>
<keyword evidence="1" id="KW-0929">Antimicrobial</keyword>
<dbReference type="InterPro" id="IPR008197">
    <property type="entry name" value="WAP_dom"/>
</dbReference>
<evidence type="ECO:0000313" key="6">
    <source>
        <dbReference type="Ensembl" id="ENSPTXP00000026040.1"/>
    </source>
</evidence>
<evidence type="ECO:0000256" key="4">
    <source>
        <dbReference type="ARBA" id="ARBA00035122"/>
    </source>
</evidence>
<accession>A0A670ZTE1</accession>
<reference evidence="6" key="2">
    <citation type="submission" date="2025-09" db="UniProtKB">
        <authorList>
            <consortium name="Ensembl"/>
        </authorList>
    </citation>
    <scope>IDENTIFICATION</scope>
</reference>
<dbReference type="Gene3D" id="4.10.75.10">
    <property type="entry name" value="Elafin-like"/>
    <property type="match status" value="1"/>
</dbReference>
<keyword evidence="2" id="KW-0044">Antibiotic</keyword>
<protein>
    <recommendedName>
        <fullName evidence="5">WAP domain-containing protein</fullName>
    </recommendedName>
</protein>
<sequence length="132" mass="14153">MTQLGNVISAAECRTPIPGEPLGLGIFYSAEKPGLCPQGPQQRPCLKTCKHDWLCPGQEKCCRYGCLSECKVPVHGKTSCPAPGEGYLEESLQVEQFLIGPCDGLVGAGEGTFDFSFGKGKPRTLRFGVSQM</sequence>
<feature type="domain" description="WAP" evidence="5">
    <location>
        <begin position="29"/>
        <end position="74"/>
    </location>
</feature>
<dbReference type="SUPFAM" id="SSF57256">
    <property type="entry name" value="Elafin-like"/>
    <property type="match status" value="1"/>
</dbReference>
<organism evidence="6 7">
    <name type="scientific">Pseudonaja textilis</name>
    <name type="common">Eastern brown snake</name>
    <dbReference type="NCBI Taxonomy" id="8673"/>
    <lineage>
        <taxon>Eukaryota</taxon>
        <taxon>Metazoa</taxon>
        <taxon>Chordata</taxon>
        <taxon>Craniata</taxon>
        <taxon>Vertebrata</taxon>
        <taxon>Euteleostomi</taxon>
        <taxon>Lepidosauria</taxon>
        <taxon>Squamata</taxon>
        <taxon>Bifurcata</taxon>
        <taxon>Unidentata</taxon>
        <taxon>Episquamata</taxon>
        <taxon>Toxicofera</taxon>
        <taxon>Serpentes</taxon>
        <taxon>Colubroidea</taxon>
        <taxon>Elapidae</taxon>
        <taxon>Hydrophiinae</taxon>
        <taxon>Pseudonaja</taxon>
    </lineage>
</organism>
<keyword evidence="7" id="KW-1185">Reference proteome</keyword>
<dbReference type="GeneTree" id="ENSGT01130000279686"/>
<evidence type="ECO:0000256" key="2">
    <source>
        <dbReference type="ARBA" id="ARBA00023022"/>
    </source>
</evidence>
<dbReference type="GO" id="GO:0042742">
    <property type="term" value="P:defense response to bacterium"/>
    <property type="evidence" value="ECO:0007669"/>
    <property type="project" value="UniProtKB-KW"/>
</dbReference>
<dbReference type="PROSITE" id="PS51390">
    <property type="entry name" value="WAP"/>
    <property type="match status" value="1"/>
</dbReference>
<comment type="similarity">
    <text evidence="4">Belongs to the venom waprin family.</text>
</comment>
<dbReference type="Proteomes" id="UP000472273">
    <property type="component" value="Unplaced"/>
</dbReference>
<proteinExistence type="inferred from homology"/>
<evidence type="ECO:0000256" key="1">
    <source>
        <dbReference type="ARBA" id="ARBA00022529"/>
    </source>
</evidence>
<evidence type="ECO:0000256" key="3">
    <source>
        <dbReference type="ARBA" id="ARBA00023157"/>
    </source>
</evidence>